<comment type="subcellular location">
    <subcellularLocation>
        <location evidence="1 7">Cytoplasm</location>
    </subcellularLocation>
</comment>
<keyword evidence="2 7" id="KW-0963">Cytoplasm</keyword>
<dbReference type="PIRSF" id="PIRSF004682">
    <property type="entry name" value="GmhB"/>
    <property type="match status" value="1"/>
</dbReference>
<evidence type="ECO:0000256" key="7">
    <source>
        <dbReference type="PIRNR" id="PIRNR004682"/>
    </source>
</evidence>
<dbReference type="InterPro" id="IPR036412">
    <property type="entry name" value="HAD-like_sf"/>
</dbReference>
<dbReference type="SUPFAM" id="SSF56784">
    <property type="entry name" value="HAD-like"/>
    <property type="match status" value="1"/>
</dbReference>
<keyword evidence="4 7" id="KW-0378">Hydrolase</keyword>
<evidence type="ECO:0000256" key="6">
    <source>
        <dbReference type="ARBA" id="ARBA00031828"/>
    </source>
</evidence>
<evidence type="ECO:0000256" key="2">
    <source>
        <dbReference type="ARBA" id="ARBA00022490"/>
    </source>
</evidence>
<evidence type="ECO:0000256" key="4">
    <source>
        <dbReference type="ARBA" id="ARBA00022801"/>
    </source>
</evidence>
<dbReference type="PANTHER" id="PTHR42891:SF1">
    <property type="entry name" value="D-GLYCERO-BETA-D-MANNO-HEPTOSE-1,7-BISPHOSPHATE 7-PHOSPHATASE"/>
    <property type="match status" value="1"/>
</dbReference>
<keyword evidence="5 7" id="KW-0119">Carbohydrate metabolism</keyword>
<dbReference type="InterPro" id="IPR023214">
    <property type="entry name" value="HAD_sf"/>
</dbReference>
<dbReference type="EC" id="3.1.3.-" evidence="7"/>
<dbReference type="RefSeq" id="WP_284300330.1">
    <property type="nucleotide sequence ID" value="NZ_BSSV01000008.1"/>
</dbReference>
<comment type="similarity">
    <text evidence="7">Belongs to the gmhB family.</text>
</comment>
<dbReference type="InterPro" id="IPR004446">
    <property type="entry name" value="Heptose_bisP_phosphatase"/>
</dbReference>
<dbReference type="NCBIfam" id="NF006506">
    <property type="entry name" value="PRK08942.1"/>
    <property type="match status" value="1"/>
</dbReference>
<keyword evidence="3" id="KW-0479">Metal-binding</keyword>
<dbReference type="InterPro" id="IPR006549">
    <property type="entry name" value="HAD-SF_hydro_IIIA"/>
</dbReference>
<organism evidence="8 9">
    <name type="scientific">Thalassotalea loyana</name>
    <dbReference type="NCBI Taxonomy" id="280483"/>
    <lineage>
        <taxon>Bacteria</taxon>
        <taxon>Pseudomonadati</taxon>
        <taxon>Pseudomonadota</taxon>
        <taxon>Gammaproteobacteria</taxon>
        <taxon>Alteromonadales</taxon>
        <taxon>Colwelliaceae</taxon>
        <taxon>Thalassotalea</taxon>
    </lineage>
</organism>
<name>A0ABQ6HFL0_9GAMM</name>
<evidence type="ECO:0000256" key="5">
    <source>
        <dbReference type="ARBA" id="ARBA00023277"/>
    </source>
</evidence>
<sequence>MADRALFLDRDGVINVDHGYVYQQESFEFIPEIFELCKKAQAAGYRIFVITNQAGIARGYYSVDDFNELTFWMVEEFQQRGIVIDKVYFCPHHPDKGNTELTRQCNCRKPEPGMILQAQSEFNVDITNSIFIGDKISDMQAANAAGIKKKYLLASRYDEDESISATRIANLSEVLDVFENA</sequence>
<protein>
    <recommendedName>
        <fullName evidence="6 7">D,D-heptose 1,7-bisphosphate phosphatase</fullName>
        <ecNumber evidence="7">3.1.3.-</ecNumber>
    </recommendedName>
</protein>
<dbReference type="Proteomes" id="UP001157134">
    <property type="component" value="Unassembled WGS sequence"/>
</dbReference>
<dbReference type="NCBIfam" id="TIGR01662">
    <property type="entry name" value="HAD-SF-IIIA"/>
    <property type="match status" value="1"/>
</dbReference>
<reference evidence="8 9" key="1">
    <citation type="submission" date="2023-03" db="EMBL/GenBank/DDBJ databases">
        <title>Thalassotalea loyana LMG 22536T draft genome sequence.</title>
        <authorList>
            <person name="Sawabe T."/>
        </authorList>
    </citation>
    <scope>NUCLEOTIDE SEQUENCE [LARGE SCALE GENOMIC DNA]</scope>
    <source>
        <strain evidence="8 9">LMG 22536</strain>
    </source>
</reference>
<comment type="caution">
    <text evidence="8">The sequence shown here is derived from an EMBL/GenBank/DDBJ whole genome shotgun (WGS) entry which is preliminary data.</text>
</comment>
<dbReference type="Pfam" id="PF13242">
    <property type="entry name" value="Hydrolase_like"/>
    <property type="match status" value="1"/>
</dbReference>
<dbReference type="EMBL" id="BSSV01000008">
    <property type="protein sequence ID" value="GLX86868.1"/>
    <property type="molecule type" value="Genomic_DNA"/>
</dbReference>
<evidence type="ECO:0000313" key="9">
    <source>
        <dbReference type="Proteomes" id="UP001157134"/>
    </source>
</evidence>
<gene>
    <name evidence="8" type="primary">gmhB</name>
    <name evidence="8" type="ORF">tloyanaT_31210</name>
</gene>
<dbReference type="CDD" id="cd07503">
    <property type="entry name" value="HAD_HisB-N"/>
    <property type="match status" value="1"/>
</dbReference>
<accession>A0ABQ6HFL0</accession>
<evidence type="ECO:0000313" key="8">
    <source>
        <dbReference type="EMBL" id="GLX86868.1"/>
    </source>
</evidence>
<dbReference type="PANTHER" id="PTHR42891">
    <property type="entry name" value="D-GLYCERO-BETA-D-MANNO-HEPTOSE-1,7-BISPHOSPHATE 7-PHOSPHATASE"/>
    <property type="match status" value="1"/>
</dbReference>
<evidence type="ECO:0000256" key="1">
    <source>
        <dbReference type="ARBA" id="ARBA00004496"/>
    </source>
</evidence>
<keyword evidence="9" id="KW-1185">Reference proteome</keyword>
<evidence type="ECO:0000256" key="3">
    <source>
        <dbReference type="ARBA" id="ARBA00022723"/>
    </source>
</evidence>
<dbReference type="NCBIfam" id="TIGR01656">
    <property type="entry name" value="Histidinol-ppas"/>
    <property type="match status" value="1"/>
</dbReference>
<dbReference type="NCBIfam" id="TIGR00213">
    <property type="entry name" value="GmhB_yaeD"/>
    <property type="match status" value="1"/>
</dbReference>
<dbReference type="Gene3D" id="3.40.50.1000">
    <property type="entry name" value="HAD superfamily/HAD-like"/>
    <property type="match status" value="1"/>
</dbReference>
<proteinExistence type="inferred from homology"/>
<dbReference type="InterPro" id="IPR006543">
    <property type="entry name" value="Histidinol-phos"/>
</dbReference>